<evidence type="ECO:0000256" key="2">
    <source>
        <dbReference type="ARBA" id="ARBA00022679"/>
    </source>
</evidence>
<evidence type="ECO:0000256" key="1">
    <source>
        <dbReference type="ARBA" id="ARBA00022603"/>
    </source>
</evidence>
<sequence>MKLFKVGGIAVYDNTLWEGNSCNA</sequence>
<keyword evidence="5" id="KW-1185">Reference proteome</keyword>
<name>A0A2H5QDF9_CITUN</name>
<proteinExistence type="predicted"/>
<evidence type="ECO:0000256" key="3">
    <source>
        <dbReference type="ARBA" id="ARBA00022691"/>
    </source>
</evidence>
<evidence type="ECO:0000313" key="4">
    <source>
        <dbReference type="EMBL" id="GAY62664.1"/>
    </source>
</evidence>
<organism evidence="4 5">
    <name type="scientific">Citrus unshiu</name>
    <name type="common">Satsuma mandarin</name>
    <name type="synonym">Citrus nobilis var. unshiu</name>
    <dbReference type="NCBI Taxonomy" id="55188"/>
    <lineage>
        <taxon>Eukaryota</taxon>
        <taxon>Viridiplantae</taxon>
        <taxon>Streptophyta</taxon>
        <taxon>Embryophyta</taxon>
        <taxon>Tracheophyta</taxon>
        <taxon>Spermatophyta</taxon>
        <taxon>Magnoliopsida</taxon>
        <taxon>eudicotyledons</taxon>
        <taxon>Gunneridae</taxon>
        <taxon>Pentapetalae</taxon>
        <taxon>rosids</taxon>
        <taxon>malvids</taxon>
        <taxon>Sapindales</taxon>
        <taxon>Rutaceae</taxon>
        <taxon>Aurantioideae</taxon>
        <taxon>Citrus</taxon>
    </lineage>
</organism>
<evidence type="ECO:0000313" key="5">
    <source>
        <dbReference type="Proteomes" id="UP000236630"/>
    </source>
</evidence>
<dbReference type="Proteomes" id="UP000236630">
    <property type="component" value="Unassembled WGS sequence"/>
</dbReference>
<reference evidence="4 5" key="1">
    <citation type="journal article" date="2017" name="Front. Genet.">
        <title>Draft sequencing of the heterozygous diploid genome of Satsuma (Citrus unshiu Marc.) using a hybrid assembly approach.</title>
        <authorList>
            <person name="Shimizu T."/>
            <person name="Tanizawa Y."/>
            <person name="Mochizuki T."/>
            <person name="Nagasaki H."/>
            <person name="Yoshioka T."/>
            <person name="Toyoda A."/>
            <person name="Fujiyama A."/>
            <person name="Kaminuma E."/>
            <person name="Nakamura Y."/>
        </authorList>
    </citation>
    <scope>NUCLEOTIDE SEQUENCE [LARGE SCALE GENOMIC DNA]</scope>
    <source>
        <strain evidence="5">cv. Miyagawa wase</strain>
    </source>
</reference>
<gene>
    <name evidence="4" type="ORF">CUMW_219640</name>
</gene>
<keyword evidence="3" id="KW-0949">S-adenosyl-L-methionine</keyword>
<keyword evidence="1" id="KW-0489">Methyltransferase</keyword>
<dbReference type="EMBL" id="BDQV01000317">
    <property type="protein sequence ID" value="GAY62664.1"/>
    <property type="molecule type" value="Genomic_DNA"/>
</dbReference>
<dbReference type="GO" id="GO:0008171">
    <property type="term" value="F:O-methyltransferase activity"/>
    <property type="evidence" value="ECO:0007669"/>
    <property type="project" value="InterPro"/>
</dbReference>
<dbReference type="Pfam" id="PF01596">
    <property type="entry name" value="Methyltransf_3"/>
    <property type="match status" value="1"/>
</dbReference>
<protein>
    <submittedName>
        <fullName evidence="4">Uncharacterized protein</fullName>
    </submittedName>
</protein>
<comment type="caution">
    <text evidence="4">The sequence shown here is derived from an EMBL/GenBank/DDBJ whole genome shotgun (WGS) entry which is preliminary data.</text>
</comment>
<keyword evidence="2" id="KW-0808">Transferase</keyword>
<dbReference type="AlphaFoldDB" id="A0A2H5QDF9"/>
<dbReference type="InterPro" id="IPR002935">
    <property type="entry name" value="SAM_O-MeTrfase"/>
</dbReference>
<accession>A0A2H5QDF9</accession>
<dbReference type="GO" id="GO:0032259">
    <property type="term" value="P:methylation"/>
    <property type="evidence" value="ECO:0007669"/>
    <property type="project" value="UniProtKB-KW"/>
</dbReference>